<evidence type="ECO:0000313" key="10">
    <source>
        <dbReference type="EMBL" id="GHB30005.1"/>
    </source>
</evidence>
<keyword evidence="8" id="KW-1133">Transmembrane helix</keyword>
<evidence type="ECO:0000256" key="4">
    <source>
        <dbReference type="ARBA" id="ARBA00022741"/>
    </source>
</evidence>
<dbReference type="InterPro" id="IPR036890">
    <property type="entry name" value="HATPase_C_sf"/>
</dbReference>
<evidence type="ECO:0000256" key="1">
    <source>
        <dbReference type="ARBA" id="ARBA00000085"/>
    </source>
</evidence>
<feature type="domain" description="Histidine kinase" evidence="9">
    <location>
        <begin position="160"/>
        <end position="349"/>
    </location>
</feature>
<dbReference type="PANTHER" id="PTHR42878">
    <property type="entry name" value="TWO-COMPONENT HISTIDINE KINASE"/>
    <property type="match status" value="1"/>
</dbReference>
<evidence type="ECO:0000256" key="6">
    <source>
        <dbReference type="ARBA" id="ARBA00022840"/>
    </source>
</evidence>
<keyword evidence="3" id="KW-0808">Transferase</keyword>
<evidence type="ECO:0000256" key="3">
    <source>
        <dbReference type="ARBA" id="ARBA00022679"/>
    </source>
</evidence>
<dbReference type="Gene3D" id="3.30.565.10">
    <property type="entry name" value="Histidine kinase-like ATPase, C-terminal domain"/>
    <property type="match status" value="1"/>
</dbReference>
<feature type="transmembrane region" description="Helical" evidence="8">
    <location>
        <begin position="66"/>
        <end position="89"/>
    </location>
</feature>
<dbReference type="SMART" id="SM00388">
    <property type="entry name" value="HisKA"/>
    <property type="match status" value="1"/>
</dbReference>
<keyword evidence="11" id="KW-1185">Reference proteome</keyword>
<name>A0ABQ3EGD6_9HYPH</name>
<evidence type="ECO:0000256" key="7">
    <source>
        <dbReference type="ARBA" id="ARBA00023012"/>
    </source>
</evidence>
<feature type="transmembrane region" description="Helical" evidence="8">
    <location>
        <begin position="24"/>
        <end position="45"/>
    </location>
</feature>
<gene>
    <name evidence="10" type="ORF">GCM10007094_18000</name>
</gene>
<keyword evidence="4" id="KW-0547">Nucleotide-binding</keyword>
<dbReference type="SUPFAM" id="SSF55874">
    <property type="entry name" value="ATPase domain of HSP90 chaperone/DNA topoisomerase II/histidine kinase"/>
    <property type="match status" value="1"/>
</dbReference>
<evidence type="ECO:0000256" key="5">
    <source>
        <dbReference type="ARBA" id="ARBA00022777"/>
    </source>
</evidence>
<dbReference type="PANTHER" id="PTHR42878:SF7">
    <property type="entry name" value="SENSOR HISTIDINE KINASE GLRK"/>
    <property type="match status" value="1"/>
</dbReference>
<dbReference type="Proteomes" id="UP000637980">
    <property type="component" value="Unassembled WGS sequence"/>
</dbReference>
<evidence type="ECO:0000256" key="2">
    <source>
        <dbReference type="ARBA" id="ARBA00012438"/>
    </source>
</evidence>
<evidence type="ECO:0000259" key="9">
    <source>
        <dbReference type="PROSITE" id="PS50109"/>
    </source>
</evidence>
<keyword evidence="6" id="KW-0067">ATP-binding</keyword>
<protein>
    <recommendedName>
        <fullName evidence="2">histidine kinase</fullName>
        <ecNumber evidence="2">2.7.13.3</ecNumber>
    </recommendedName>
</protein>
<dbReference type="InterPro" id="IPR050351">
    <property type="entry name" value="BphY/WalK/GraS-like"/>
</dbReference>
<sequence>MVPLLKFAFSEEIAPPEDLLAPNFQVFITILICVSLVLSASFIGYRQFPGLSFVWYAIILPPIFFALYNGVFAAAVAVVCTAIFAPIYAHFLGFEGERFELQLLLLVTSLVALTIGAAITDRTKAMQTALKHEQLLEEQVDARTQELQQAYEFQRHLIRSIGHDVRQPLQTLNFLLDGMAADKEQTEGHMIIKNAQTVSRSATMLIDKVMEFARREMGHTQPAITATNTSDIWLALSSIFEPIAAQKDVTLEFDATDIVFSTDKALIVEALSNLLENSIRFSRTGQRVRVEARQSAEQVEFVVSDEVEMPVTKQEQQTGFGLGIVTQICGLLNGEFSRQSNEARIALIR</sequence>
<dbReference type="CDD" id="cd00082">
    <property type="entry name" value="HisKA"/>
    <property type="match status" value="1"/>
</dbReference>
<evidence type="ECO:0000256" key="8">
    <source>
        <dbReference type="SAM" id="Phobius"/>
    </source>
</evidence>
<keyword evidence="8" id="KW-0812">Transmembrane</keyword>
<dbReference type="InterPro" id="IPR003594">
    <property type="entry name" value="HATPase_dom"/>
</dbReference>
<dbReference type="InterPro" id="IPR003661">
    <property type="entry name" value="HisK_dim/P_dom"/>
</dbReference>
<proteinExistence type="predicted"/>
<dbReference type="Gene3D" id="1.10.287.130">
    <property type="match status" value="1"/>
</dbReference>
<comment type="caution">
    <text evidence="10">The sequence shown here is derived from an EMBL/GenBank/DDBJ whole genome shotgun (WGS) entry which is preliminary data.</text>
</comment>
<dbReference type="SUPFAM" id="SSF47384">
    <property type="entry name" value="Homodimeric domain of signal transducing histidine kinase"/>
    <property type="match status" value="1"/>
</dbReference>
<organism evidence="10 11">
    <name type="scientific">Pseudovibrio japonicus</name>
    <dbReference type="NCBI Taxonomy" id="366534"/>
    <lineage>
        <taxon>Bacteria</taxon>
        <taxon>Pseudomonadati</taxon>
        <taxon>Pseudomonadota</taxon>
        <taxon>Alphaproteobacteria</taxon>
        <taxon>Hyphomicrobiales</taxon>
        <taxon>Stappiaceae</taxon>
        <taxon>Pseudovibrio</taxon>
    </lineage>
</organism>
<dbReference type="PROSITE" id="PS50109">
    <property type="entry name" value="HIS_KIN"/>
    <property type="match status" value="1"/>
</dbReference>
<dbReference type="InterPro" id="IPR036097">
    <property type="entry name" value="HisK_dim/P_sf"/>
</dbReference>
<dbReference type="EMBL" id="BMXE01000003">
    <property type="protein sequence ID" value="GHB30005.1"/>
    <property type="molecule type" value="Genomic_DNA"/>
</dbReference>
<reference evidence="11" key="1">
    <citation type="journal article" date="2019" name="Int. J. Syst. Evol. Microbiol.">
        <title>The Global Catalogue of Microorganisms (GCM) 10K type strain sequencing project: providing services to taxonomists for standard genome sequencing and annotation.</title>
        <authorList>
            <consortium name="The Broad Institute Genomics Platform"/>
            <consortium name="The Broad Institute Genome Sequencing Center for Infectious Disease"/>
            <person name="Wu L."/>
            <person name="Ma J."/>
        </authorList>
    </citation>
    <scope>NUCLEOTIDE SEQUENCE [LARGE SCALE GENOMIC DNA]</scope>
    <source>
        <strain evidence="11">KCTC 12861</strain>
    </source>
</reference>
<keyword evidence="5" id="KW-0418">Kinase</keyword>
<evidence type="ECO:0000313" key="11">
    <source>
        <dbReference type="Proteomes" id="UP000637980"/>
    </source>
</evidence>
<keyword evidence="7" id="KW-0902">Two-component regulatory system</keyword>
<dbReference type="Pfam" id="PF02518">
    <property type="entry name" value="HATPase_c"/>
    <property type="match status" value="1"/>
</dbReference>
<dbReference type="EC" id="2.7.13.3" evidence="2"/>
<feature type="transmembrane region" description="Helical" evidence="8">
    <location>
        <begin position="101"/>
        <end position="120"/>
    </location>
</feature>
<accession>A0ABQ3EGD6</accession>
<comment type="catalytic activity">
    <reaction evidence="1">
        <text>ATP + protein L-histidine = ADP + protein N-phospho-L-histidine.</text>
        <dbReference type="EC" id="2.7.13.3"/>
    </reaction>
</comment>
<dbReference type="InterPro" id="IPR005467">
    <property type="entry name" value="His_kinase_dom"/>
</dbReference>
<dbReference type="SMART" id="SM00387">
    <property type="entry name" value="HATPase_c"/>
    <property type="match status" value="1"/>
</dbReference>
<keyword evidence="8" id="KW-0472">Membrane</keyword>